<proteinExistence type="predicted"/>
<sequence length="332" mass="34753">MSRAVRRRIAAAVAVTAVTAVAALATAVEAAAETAEPAAAVSLGDSYISGEAGRRRGNALENSGDKWGTDLATACDANGCATDPRKVYGDTHTTTNTCHRSTSAEIVSAAVPDVTAVDLACSGATTSDVRAGDAARNQPNQVELLRAVVRDYRVDLVVLSVGGNDLGFGAIIADYPSPMPAAGRFRIPESGSRWAVGGCPVWDSDADWAREHLVPTIAETLKRVAANRGARFLDLRDSFDGREVCATDSRQATGADSAANPLPGPAAEWVRWAVTGYTSQGDRQESMHPNHYGQRALGTCLRLMHQKATGDFACRNTPGAGPARMTLTALTT</sequence>
<dbReference type="SUPFAM" id="SSF52266">
    <property type="entry name" value="SGNH hydrolase"/>
    <property type="match status" value="1"/>
</dbReference>
<dbReference type="Pfam" id="PF13472">
    <property type="entry name" value="Lipase_GDSL_2"/>
    <property type="match status" value="1"/>
</dbReference>
<keyword evidence="4" id="KW-0378">Hydrolase</keyword>
<dbReference type="GO" id="GO:0019433">
    <property type="term" value="P:triglyceride catabolic process"/>
    <property type="evidence" value="ECO:0007669"/>
    <property type="project" value="TreeGrafter"/>
</dbReference>
<comment type="caution">
    <text evidence="4">The sequence shown here is derived from an EMBL/GenBank/DDBJ whole genome shotgun (WGS) entry which is preliminary data.</text>
</comment>
<accession>A0A3N1H0I0</accession>
<name>A0A3N1H0I0_9PSEU</name>
<dbReference type="Proteomes" id="UP000268727">
    <property type="component" value="Unassembled WGS sequence"/>
</dbReference>
<dbReference type="GO" id="GO:0004806">
    <property type="term" value="F:triacylglycerol lipase activity"/>
    <property type="evidence" value="ECO:0007669"/>
    <property type="project" value="TreeGrafter"/>
</dbReference>
<feature type="domain" description="SGNH hydrolase-type esterase" evidence="3">
    <location>
        <begin position="103"/>
        <end position="296"/>
    </location>
</feature>
<evidence type="ECO:0000313" key="4">
    <source>
        <dbReference type="EMBL" id="ROP36007.1"/>
    </source>
</evidence>
<feature type="signal peptide" evidence="2">
    <location>
        <begin position="1"/>
        <end position="22"/>
    </location>
</feature>
<evidence type="ECO:0000259" key="3">
    <source>
        <dbReference type="Pfam" id="PF13472"/>
    </source>
</evidence>
<reference evidence="4 5" key="1">
    <citation type="submission" date="2018-11" db="EMBL/GenBank/DDBJ databases">
        <title>Sequencing the genomes of 1000 actinobacteria strains.</title>
        <authorList>
            <person name="Klenk H.-P."/>
        </authorList>
    </citation>
    <scope>NUCLEOTIDE SEQUENCE [LARGE SCALE GENOMIC DNA]</scope>
    <source>
        <strain evidence="4 5">DSM 44231</strain>
    </source>
</reference>
<keyword evidence="5" id="KW-1185">Reference proteome</keyword>
<dbReference type="Gene3D" id="3.40.50.1110">
    <property type="entry name" value="SGNH hydrolase"/>
    <property type="match status" value="2"/>
</dbReference>
<dbReference type="OrthoDB" id="3882626at2"/>
<dbReference type="RefSeq" id="WP_123742057.1">
    <property type="nucleotide sequence ID" value="NZ_RJKM01000001.1"/>
</dbReference>
<evidence type="ECO:0000313" key="5">
    <source>
        <dbReference type="Proteomes" id="UP000268727"/>
    </source>
</evidence>
<keyword evidence="2" id="KW-0732">Signal</keyword>
<evidence type="ECO:0000256" key="2">
    <source>
        <dbReference type="SAM" id="SignalP"/>
    </source>
</evidence>
<dbReference type="PANTHER" id="PTHR37981:SF1">
    <property type="entry name" value="SGNH HYDROLASE-TYPE ESTERASE DOMAIN-CONTAINING PROTEIN"/>
    <property type="match status" value="1"/>
</dbReference>
<feature type="chain" id="PRO_5039563672" evidence="2">
    <location>
        <begin position="23"/>
        <end position="332"/>
    </location>
</feature>
<organism evidence="4 5">
    <name type="scientific">Saccharothrix texasensis</name>
    <dbReference type="NCBI Taxonomy" id="103734"/>
    <lineage>
        <taxon>Bacteria</taxon>
        <taxon>Bacillati</taxon>
        <taxon>Actinomycetota</taxon>
        <taxon>Actinomycetes</taxon>
        <taxon>Pseudonocardiales</taxon>
        <taxon>Pseudonocardiaceae</taxon>
        <taxon>Saccharothrix</taxon>
    </lineage>
</organism>
<dbReference type="InterPro" id="IPR013830">
    <property type="entry name" value="SGNH_hydro"/>
</dbReference>
<protein>
    <submittedName>
        <fullName evidence="4">GDSL-like lipase/acylhydrolase family protein</fullName>
    </submittedName>
</protein>
<evidence type="ECO:0000256" key="1">
    <source>
        <dbReference type="PIRSR" id="PIRSR637460-2"/>
    </source>
</evidence>
<keyword evidence="1" id="KW-1015">Disulfide bond</keyword>
<dbReference type="AlphaFoldDB" id="A0A3N1H0I0"/>
<gene>
    <name evidence="4" type="ORF">EDD40_1266</name>
</gene>
<dbReference type="InterPro" id="IPR036514">
    <property type="entry name" value="SGNH_hydro_sf"/>
</dbReference>
<dbReference type="EMBL" id="RJKM01000001">
    <property type="protein sequence ID" value="ROP36007.1"/>
    <property type="molecule type" value="Genomic_DNA"/>
</dbReference>
<dbReference type="PANTHER" id="PTHR37981">
    <property type="entry name" value="LIPASE 2"/>
    <property type="match status" value="1"/>
</dbReference>
<feature type="disulfide bond" evidence="1">
    <location>
        <begin position="75"/>
        <end position="121"/>
    </location>
</feature>
<dbReference type="InterPro" id="IPR037460">
    <property type="entry name" value="SEST-like"/>
</dbReference>